<evidence type="ECO:0000256" key="2">
    <source>
        <dbReference type="SAM" id="Phobius"/>
    </source>
</evidence>
<organism evidence="3 4">
    <name type="scientific">Desulfurivibrio alkaliphilus (strain DSM 19089 / UNIQEM U267 / AHT2)</name>
    <dbReference type="NCBI Taxonomy" id="589865"/>
    <lineage>
        <taxon>Bacteria</taxon>
        <taxon>Pseudomonadati</taxon>
        <taxon>Thermodesulfobacteriota</taxon>
        <taxon>Desulfobulbia</taxon>
        <taxon>Desulfobulbales</taxon>
        <taxon>Desulfobulbaceae</taxon>
        <taxon>Desulfurivibrio</taxon>
    </lineage>
</organism>
<keyword evidence="4" id="KW-1185">Reference proteome</keyword>
<keyword evidence="2" id="KW-0812">Transmembrane</keyword>
<evidence type="ECO:0000313" key="3">
    <source>
        <dbReference type="EMBL" id="ADH87131.1"/>
    </source>
</evidence>
<evidence type="ECO:0000313" key="4">
    <source>
        <dbReference type="Proteomes" id="UP000001508"/>
    </source>
</evidence>
<evidence type="ECO:0000256" key="1">
    <source>
        <dbReference type="SAM" id="MobiDB-lite"/>
    </source>
</evidence>
<feature type="region of interest" description="Disordered" evidence="1">
    <location>
        <begin position="151"/>
        <end position="202"/>
    </location>
</feature>
<sequence>MKVPSDLQIIEEIYKRHVDDYEEWKEGNPARTNKNYVPVDITAVAKSLRVDVDIVWGRLYYDLDNRYSYQKSDNSWVHLFARRADTDKDCVHFPYLVSVLSSLRSKRWQLWVPAIFSGLAIIVSMASLAWTVRSDLHKEIKELPALESVRTETVSPKVQDETQAKGNDLKETTEKSITNQPIKPTLDTAAPSSGAQEGAAYQ</sequence>
<dbReference type="InParanoid" id="D6Z098"/>
<dbReference type="Proteomes" id="UP000001508">
    <property type="component" value="Chromosome"/>
</dbReference>
<dbReference type="AlphaFoldDB" id="D6Z098"/>
<gene>
    <name evidence="3" type="ordered locus">DaAHT2_2467</name>
</gene>
<protein>
    <submittedName>
        <fullName evidence="3">Uncharacterized protein</fullName>
    </submittedName>
</protein>
<name>D6Z098_DESAT</name>
<dbReference type="HOGENOM" id="CLU_1352805_0_0_7"/>
<dbReference type="eggNOG" id="ENOG5032UWS">
    <property type="taxonomic scope" value="Bacteria"/>
</dbReference>
<reference evidence="4" key="1">
    <citation type="submission" date="2010-02" db="EMBL/GenBank/DDBJ databases">
        <title>Complete sequence of Desulfurivibrio alkaliphilus AHT2.</title>
        <authorList>
            <consortium name="US DOE Joint Genome Institute"/>
            <person name="Pitluck S."/>
            <person name="Chertkov O."/>
            <person name="Detter J.C."/>
            <person name="Han C."/>
            <person name="Tapia R."/>
            <person name="Larimer F."/>
            <person name="Land M."/>
            <person name="Hauser L."/>
            <person name="Kyrpides N."/>
            <person name="Mikhailova N."/>
            <person name="Sorokin D.Y."/>
            <person name="Muyzer G."/>
            <person name="Woyke T."/>
        </authorList>
    </citation>
    <scope>NUCLEOTIDE SEQUENCE [LARGE SCALE GENOMIC DNA]</scope>
    <source>
        <strain evidence="4">DSM 19089 / UNIQEM U267 / AHT2</strain>
    </source>
</reference>
<dbReference type="KEGG" id="dak:DaAHT2_2467"/>
<feature type="transmembrane region" description="Helical" evidence="2">
    <location>
        <begin position="110"/>
        <end position="132"/>
    </location>
</feature>
<keyword evidence="2" id="KW-0472">Membrane</keyword>
<keyword evidence="2" id="KW-1133">Transmembrane helix</keyword>
<accession>D6Z098</accession>
<feature type="compositionally biased region" description="Basic and acidic residues" evidence="1">
    <location>
        <begin position="158"/>
        <end position="174"/>
    </location>
</feature>
<dbReference type="OrthoDB" id="7619188at2"/>
<dbReference type="EMBL" id="CP001940">
    <property type="protein sequence ID" value="ADH87131.1"/>
    <property type="molecule type" value="Genomic_DNA"/>
</dbReference>
<dbReference type="RefSeq" id="WP_013164642.1">
    <property type="nucleotide sequence ID" value="NC_014216.1"/>
</dbReference>
<proteinExistence type="predicted"/>